<evidence type="ECO:0000256" key="1">
    <source>
        <dbReference type="SAM" id="MobiDB-lite"/>
    </source>
</evidence>
<proteinExistence type="predicted"/>
<reference evidence="2 3" key="1">
    <citation type="journal article" date="2024" name="J Genomics">
        <title>Draft genome sequencing and assembly of Favolaschia claudopus CIRM-BRFM 2984 isolated from oak limbs.</title>
        <authorList>
            <person name="Navarro D."/>
            <person name="Drula E."/>
            <person name="Chaduli D."/>
            <person name="Cazenave R."/>
            <person name="Ahrendt S."/>
            <person name="Wang J."/>
            <person name="Lipzen A."/>
            <person name="Daum C."/>
            <person name="Barry K."/>
            <person name="Grigoriev I.V."/>
            <person name="Favel A."/>
            <person name="Rosso M.N."/>
            <person name="Martin F."/>
        </authorList>
    </citation>
    <scope>NUCLEOTIDE SEQUENCE [LARGE SCALE GENOMIC DNA]</scope>
    <source>
        <strain evidence="2 3">CIRM-BRFM 2984</strain>
    </source>
</reference>
<name>A0AAW0AH13_9AGAR</name>
<feature type="region of interest" description="Disordered" evidence="1">
    <location>
        <begin position="109"/>
        <end position="223"/>
    </location>
</feature>
<sequence length="223" mass="24475">HCHQLPLRWKKITIQGDPGSAQTVKECSPRGPWWGYYRYYSLRGHILTLRDSVPHLTNVNVIIVFDPMYIASMNGVKAERLKTIRLQNPTVQLFNRCIQLVVPGYTPAPPSAGYAPHTPAAGSSRSRNRHSSSHPPPVSQPSFGGHPTNNASRPAMPGTVNTRHSSHRGPNPVDPRWAPPAVPVPYVLPPGPPIYEAAQPYTASAQFPRGQYPQSPPPFGGSY</sequence>
<dbReference type="AlphaFoldDB" id="A0AAW0AH13"/>
<feature type="compositionally biased region" description="Pro residues" evidence="1">
    <location>
        <begin position="214"/>
        <end position="223"/>
    </location>
</feature>
<organism evidence="2 3">
    <name type="scientific">Favolaschia claudopus</name>
    <dbReference type="NCBI Taxonomy" id="2862362"/>
    <lineage>
        <taxon>Eukaryota</taxon>
        <taxon>Fungi</taxon>
        <taxon>Dikarya</taxon>
        <taxon>Basidiomycota</taxon>
        <taxon>Agaricomycotina</taxon>
        <taxon>Agaricomycetes</taxon>
        <taxon>Agaricomycetidae</taxon>
        <taxon>Agaricales</taxon>
        <taxon>Marasmiineae</taxon>
        <taxon>Mycenaceae</taxon>
        <taxon>Favolaschia</taxon>
    </lineage>
</organism>
<gene>
    <name evidence="2" type="ORF">R3P38DRAFT_3592524</name>
</gene>
<dbReference type="EMBL" id="JAWWNJ010000069">
    <property type="protein sequence ID" value="KAK7007762.1"/>
    <property type="molecule type" value="Genomic_DNA"/>
</dbReference>
<evidence type="ECO:0000313" key="3">
    <source>
        <dbReference type="Proteomes" id="UP001362999"/>
    </source>
</evidence>
<feature type="non-terminal residue" evidence="2">
    <location>
        <position position="1"/>
    </location>
</feature>
<evidence type="ECO:0000313" key="2">
    <source>
        <dbReference type="EMBL" id="KAK7007762.1"/>
    </source>
</evidence>
<feature type="compositionally biased region" description="Pro residues" evidence="1">
    <location>
        <begin position="177"/>
        <end position="193"/>
    </location>
</feature>
<accession>A0AAW0AH13</accession>
<protein>
    <submittedName>
        <fullName evidence="2">Uncharacterized protein</fullName>
    </submittedName>
</protein>
<comment type="caution">
    <text evidence="2">The sequence shown here is derived from an EMBL/GenBank/DDBJ whole genome shotgun (WGS) entry which is preliminary data.</text>
</comment>
<dbReference type="Proteomes" id="UP001362999">
    <property type="component" value="Unassembled WGS sequence"/>
</dbReference>
<keyword evidence="3" id="KW-1185">Reference proteome</keyword>